<evidence type="ECO:0000313" key="3">
    <source>
        <dbReference type="EMBL" id="KTB30069.1"/>
    </source>
</evidence>
<dbReference type="GO" id="GO:1990275">
    <property type="term" value="F:preribosome binding"/>
    <property type="evidence" value="ECO:0007669"/>
    <property type="project" value="TreeGrafter"/>
</dbReference>
<dbReference type="GO" id="GO:0016887">
    <property type="term" value="F:ATP hydrolysis activity"/>
    <property type="evidence" value="ECO:0007669"/>
    <property type="project" value="InterPro"/>
</dbReference>
<proteinExistence type="predicted"/>
<dbReference type="Pfam" id="PF00004">
    <property type="entry name" value="AAA"/>
    <property type="match status" value="1"/>
</dbReference>
<dbReference type="GO" id="GO:0042254">
    <property type="term" value="P:ribosome biogenesis"/>
    <property type="evidence" value="ECO:0007669"/>
    <property type="project" value="TreeGrafter"/>
</dbReference>
<accession>A0A0W0F169</accession>
<dbReference type="SMART" id="SM00382">
    <property type="entry name" value="AAA"/>
    <property type="match status" value="1"/>
</dbReference>
<dbReference type="SUPFAM" id="SSF52540">
    <property type="entry name" value="P-loop containing nucleoside triphosphate hydrolases"/>
    <property type="match status" value="1"/>
</dbReference>
<name>A0A0W0F169_MONRR</name>
<dbReference type="CDD" id="cd19481">
    <property type="entry name" value="RecA-like_protease"/>
    <property type="match status" value="1"/>
</dbReference>
<evidence type="ECO:0000259" key="2">
    <source>
        <dbReference type="SMART" id="SM00382"/>
    </source>
</evidence>
<gene>
    <name evidence="3" type="ORF">WG66_17361</name>
</gene>
<dbReference type="GO" id="GO:0005524">
    <property type="term" value="F:ATP binding"/>
    <property type="evidence" value="ECO:0007669"/>
    <property type="project" value="InterPro"/>
</dbReference>
<reference evidence="3 4" key="1">
    <citation type="submission" date="2015-12" db="EMBL/GenBank/DDBJ databases">
        <title>Draft genome sequence of Moniliophthora roreri, the causal agent of frosty pod rot of cacao.</title>
        <authorList>
            <person name="Aime M.C."/>
            <person name="Diaz-Valderrama J.R."/>
            <person name="Kijpornyongpan T."/>
            <person name="Phillips-Mora W."/>
        </authorList>
    </citation>
    <scope>NUCLEOTIDE SEQUENCE [LARGE SCALE GENOMIC DNA]</scope>
    <source>
        <strain evidence="3 4">MCA 2952</strain>
    </source>
</reference>
<dbReference type="Gene3D" id="3.40.50.300">
    <property type="entry name" value="P-loop containing nucleotide triphosphate hydrolases"/>
    <property type="match status" value="1"/>
</dbReference>
<dbReference type="InterPro" id="IPR027417">
    <property type="entry name" value="P-loop_NTPase"/>
</dbReference>
<dbReference type="InterPro" id="IPR003593">
    <property type="entry name" value="AAA+_ATPase"/>
</dbReference>
<dbReference type="GO" id="GO:0003723">
    <property type="term" value="F:RNA binding"/>
    <property type="evidence" value="ECO:0007669"/>
    <property type="project" value="TreeGrafter"/>
</dbReference>
<dbReference type="eggNOG" id="KOG0735">
    <property type="taxonomic scope" value="Eukaryota"/>
</dbReference>
<dbReference type="PANTHER" id="PTHR23077">
    <property type="entry name" value="AAA-FAMILY ATPASE"/>
    <property type="match status" value="1"/>
</dbReference>
<sequence length="629" mass="70863">MSSKSPAEDSFVNVWIDKENKVSQEGFYEGWLKHASAKIMKPSLQGYELLRKEYPELSLVASDDLNLNLLNFPAAQVTPLEITPLVTNLRFISLGNRTSPVPGMLLDGVLAGSFKVVWQTLEFLLYMVECPSPYGFPVQQSYVLHDGPEENIRSMLLSAGIWANKVHDQIWVFDQGFWQKDGGLWYEVQKADWKDVILKEEFKKALQQDVYGFYKSEQLYKDLSIPWKRGLIMHGPPGNGKTISVKAIMKWCDGKGYAPLYVKSLKSMQVLAWSSNTLVTRISDFFGEEYAMTQIFNKARQLAPCAIILEDLDSLINDQNRSFFLNQLDGLEGNDGLLVIGTTNHFERLDPGISTRPSRFDRKYLLDDPDRDERVLYAQYWQNKLRSNNSVDFPDTLVGEIADATSKFSFAYLKEAFVSALVILAGIEEDDKPSFRSVILDQIDKLRKQLDEPHSIRRRGIGRPLPVANTQAMSGPTSSLDRVPRKAPESPASGPEFPRVPGRWFVSPTGPEDKTGISVFSDSVPQSAISSETMSNYLRAMEDSASDSESPQVPGRFFVRSTEGAIHPGRQFFQPSSGGRTPRQDDFLTLFDQINMGSRSASTHPQSDHRALFDKMSLKDGNDFSRKDI</sequence>
<organism evidence="3 4">
    <name type="scientific">Moniliophthora roreri</name>
    <name type="common">Frosty pod rot fungus</name>
    <name type="synonym">Monilia roreri</name>
    <dbReference type="NCBI Taxonomy" id="221103"/>
    <lineage>
        <taxon>Eukaryota</taxon>
        <taxon>Fungi</taxon>
        <taxon>Dikarya</taxon>
        <taxon>Basidiomycota</taxon>
        <taxon>Agaricomycotina</taxon>
        <taxon>Agaricomycetes</taxon>
        <taxon>Agaricomycetidae</taxon>
        <taxon>Agaricales</taxon>
        <taxon>Marasmiineae</taxon>
        <taxon>Marasmiaceae</taxon>
        <taxon>Moniliophthora</taxon>
    </lineage>
</organism>
<feature type="compositionally biased region" description="Polar residues" evidence="1">
    <location>
        <begin position="468"/>
        <end position="480"/>
    </location>
</feature>
<dbReference type="InterPro" id="IPR050168">
    <property type="entry name" value="AAA_ATPase_domain"/>
</dbReference>
<dbReference type="GO" id="GO:0005634">
    <property type="term" value="C:nucleus"/>
    <property type="evidence" value="ECO:0007669"/>
    <property type="project" value="TreeGrafter"/>
</dbReference>
<dbReference type="PANTHER" id="PTHR23077:SF132">
    <property type="entry name" value="ATP-DEPENDENT ZN PROTEASE"/>
    <property type="match status" value="1"/>
</dbReference>
<feature type="region of interest" description="Disordered" evidence="1">
    <location>
        <begin position="466"/>
        <end position="502"/>
    </location>
</feature>
<dbReference type="InterPro" id="IPR003959">
    <property type="entry name" value="ATPase_AAA_core"/>
</dbReference>
<comment type="caution">
    <text evidence="3">The sequence shown here is derived from an EMBL/GenBank/DDBJ whole genome shotgun (WGS) entry which is preliminary data.</text>
</comment>
<feature type="domain" description="AAA+ ATPase" evidence="2">
    <location>
        <begin position="227"/>
        <end position="370"/>
    </location>
</feature>
<dbReference type="EMBL" id="LATX01002399">
    <property type="protein sequence ID" value="KTB30069.1"/>
    <property type="molecule type" value="Genomic_DNA"/>
</dbReference>
<evidence type="ECO:0000256" key="1">
    <source>
        <dbReference type="SAM" id="MobiDB-lite"/>
    </source>
</evidence>
<dbReference type="Proteomes" id="UP000054988">
    <property type="component" value="Unassembled WGS sequence"/>
</dbReference>
<protein>
    <recommendedName>
        <fullName evidence="2">AAA+ ATPase domain-containing protein</fullName>
    </recommendedName>
</protein>
<dbReference type="AlphaFoldDB" id="A0A0W0F169"/>
<evidence type="ECO:0000313" key="4">
    <source>
        <dbReference type="Proteomes" id="UP000054988"/>
    </source>
</evidence>